<proteinExistence type="inferred from homology"/>
<feature type="transmembrane region" description="Helical" evidence="8">
    <location>
        <begin position="298"/>
        <end position="316"/>
    </location>
</feature>
<dbReference type="EMBL" id="BNCK01000003">
    <property type="protein sequence ID" value="GHF88910.1"/>
    <property type="molecule type" value="Genomic_DNA"/>
</dbReference>
<dbReference type="PANTHER" id="PTHR22911">
    <property type="entry name" value="ACYL-MALONYL CONDENSING ENZYME-RELATED"/>
    <property type="match status" value="1"/>
</dbReference>
<dbReference type="InterPro" id="IPR037185">
    <property type="entry name" value="EmrE-like"/>
</dbReference>
<dbReference type="SUPFAM" id="SSF103481">
    <property type="entry name" value="Multidrug resistance efflux transporter EmrE"/>
    <property type="match status" value="2"/>
</dbReference>
<evidence type="ECO:0000256" key="6">
    <source>
        <dbReference type="ARBA" id="ARBA00022989"/>
    </source>
</evidence>
<dbReference type="Pfam" id="PF00892">
    <property type="entry name" value="EamA"/>
    <property type="match status" value="2"/>
</dbReference>
<feature type="transmembrane region" description="Helical" evidence="8">
    <location>
        <begin position="210"/>
        <end position="229"/>
    </location>
</feature>
<evidence type="ECO:0000256" key="3">
    <source>
        <dbReference type="ARBA" id="ARBA00022448"/>
    </source>
</evidence>
<keyword evidence="4" id="KW-1003">Cell membrane</keyword>
<feature type="transmembrane region" description="Helical" evidence="8">
    <location>
        <begin position="273"/>
        <end position="292"/>
    </location>
</feature>
<feature type="transmembrane region" description="Helical" evidence="8">
    <location>
        <begin position="182"/>
        <end position="198"/>
    </location>
</feature>
<keyword evidence="6 8" id="KW-1133">Transmembrane helix</keyword>
<keyword evidence="11" id="KW-1185">Reference proteome</keyword>
<dbReference type="GO" id="GO:0005886">
    <property type="term" value="C:plasma membrane"/>
    <property type="evidence" value="ECO:0007669"/>
    <property type="project" value="UniProtKB-SubCell"/>
</dbReference>
<dbReference type="AlphaFoldDB" id="A0A919BGY6"/>
<feature type="transmembrane region" description="Helical" evidence="8">
    <location>
        <begin position="135"/>
        <end position="152"/>
    </location>
</feature>
<feature type="transmembrane region" description="Helical" evidence="8">
    <location>
        <begin position="12"/>
        <end position="32"/>
    </location>
</feature>
<feature type="domain" description="EamA" evidence="9">
    <location>
        <begin position="39"/>
        <end position="173"/>
    </location>
</feature>
<gene>
    <name evidence="10" type="primary">rarD-1</name>
    <name evidence="10" type="ORF">GCM10017161_15850</name>
</gene>
<dbReference type="InterPro" id="IPR004626">
    <property type="entry name" value="RarD"/>
</dbReference>
<evidence type="ECO:0000313" key="10">
    <source>
        <dbReference type="EMBL" id="GHF88910.1"/>
    </source>
</evidence>
<organism evidence="10 11">
    <name type="scientific">Thalassotalea marina</name>
    <dbReference type="NCBI Taxonomy" id="1673741"/>
    <lineage>
        <taxon>Bacteria</taxon>
        <taxon>Pseudomonadati</taxon>
        <taxon>Pseudomonadota</taxon>
        <taxon>Gammaproteobacteria</taxon>
        <taxon>Alteromonadales</taxon>
        <taxon>Colwelliaceae</taxon>
        <taxon>Thalassotalea</taxon>
    </lineage>
</organism>
<keyword evidence="7 8" id="KW-0472">Membrane</keyword>
<keyword evidence="5 8" id="KW-0812">Transmembrane</keyword>
<dbReference type="NCBIfam" id="TIGR00688">
    <property type="entry name" value="rarD"/>
    <property type="match status" value="1"/>
</dbReference>
<protein>
    <submittedName>
        <fullName evidence="10">Chloramphenicol resistance permease RarD</fullName>
    </submittedName>
</protein>
<comment type="subcellular location">
    <subcellularLocation>
        <location evidence="1">Cell membrane</location>
        <topology evidence="1">Multi-pass membrane protein</topology>
    </subcellularLocation>
</comment>
<sequence length="327" mass="36528">MRLIEIDLSSQYLNFACCVLTFTFITPETNIVQNNEQKLGVVNAIAAYLMWGLAPIYFKTLESVNADEIMVHRVVWSSVLLLLFVFATARIRAVISTLVQPGVLIKLTISACFLGFNWFLFIWAVNNDHILDASLGYYINPLFNVALGMVFLNERLRKWQLVAVLLAVIGVLIQVVTLGELPIISLALAGSFAIYGLIRKKLQVNSIAGLLIESSVMLPIALLYWLWFVNSSTSNMAENSLSLNLLFVFAGIVTTAPLLCFTAAAKRLTLSTVGFFQYIGPSIMFVLATFYYDEPLEPSKLVTFGFIWLALVIYSADSMKTYRKLKV</sequence>
<dbReference type="Proteomes" id="UP000623842">
    <property type="component" value="Unassembled WGS sequence"/>
</dbReference>
<reference evidence="10" key="1">
    <citation type="journal article" date="2014" name="Int. J. Syst. Evol. Microbiol.">
        <title>Complete genome sequence of Corynebacterium casei LMG S-19264T (=DSM 44701T), isolated from a smear-ripened cheese.</title>
        <authorList>
            <consortium name="US DOE Joint Genome Institute (JGI-PGF)"/>
            <person name="Walter F."/>
            <person name="Albersmeier A."/>
            <person name="Kalinowski J."/>
            <person name="Ruckert C."/>
        </authorList>
    </citation>
    <scope>NUCLEOTIDE SEQUENCE</scope>
    <source>
        <strain evidence="10">KCTC 42731</strain>
    </source>
</reference>
<feature type="transmembrane region" description="Helical" evidence="8">
    <location>
        <begin position="159"/>
        <end position="176"/>
    </location>
</feature>
<feature type="transmembrane region" description="Helical" evidence="8">
    <location>
        <begin position="103"/>
        <end position="123"/>
    </location>
</feature>
<evidence type="ECO:0000256" key="8">
    <source>
        <dbReference type="SAM" id="Phobius"/>
    </source>
</evidence>
<evidence type="ECO:0000313" key="11">
    <source>
        <dbReference type="Proteomes" id="UP000623842"/>
    </source>
</evidence>
<feature type="transmembrane region" description="Helical" evidence="8">
    <location>
        <begin position="39"/>
        <end position="58"/>
    </location>
</feature>
<comment type="similarity">
    <text evidence="2">Belongs to the EamA transporter family.</text>
</comment>
<evidence type="ECO:0000256" key="7">
    <source>
        <dbReference type="ARBA" id="ARBA00023136"/>
    </source>
</evidence>
<dbReference type="InterPro" id="IPR000620">
    <property type="entry name" value="EamA_dom"/>
</dbReference>
<evidence type="ECO:0000256" key="1">
    <source>
        <dbReference type="ARBA" id="ARBA00004651"/>
    </source>
</evidence>
<dbReference type="PANTHER" id="PTHR22911:SF137">
    <property type="entry name" value="SOLUTE CARRIER FAMILY 35 MEMBER G2-RELATED"/>
    <property type="match status" value="1"/>
</dbReference>
<feature type="transmembrane region" description="Helical" evidence="8">
    <location>
        <begin position="70"/>
        <end position="91"/>
    </location>
</feature>
<reference evidence="10" key="2">
    <citation type="submission" date="2020-09" db="EMBL/GenBank/DDBJ databases">
        <authorList>
            <person name="Sun Q."/>
            <person name="Kim S."/>
        </authorList>
    </citation>
    <scope>NUCLEOTIDE SEQUENCE</scope>
    <source>
        <strain evidence="10">KCTC 42731</strain>
    </source>
</reference>
<name>A0A919BGY6_9GAMM</name>
<comment type="caution">
    <text evidence="10">The sequence shown here is derived from an EMBL/GenBank/DDBJ whole genome shotgun (WGS) entry which is preliminary data.</text>
</comment>
<accession>A0A919BGY6</accession>
<feature type="domain" description="EamA" evidence="9">
    <location>
        <begin position="186"/>
        <end position="314"/>
    </location>
</feature>
<evidence type="ECO:0000256" key="2">
    <source>
        <dbReference type="ARBA" id="ARBA00007362"/>
    </source>
</evidence>
<evidence type="ECO:0000259" key="9">
    <source>
        <dbReference type="Pfam" id="PF00892"/>
    </source>
</evidence>
<evidence type="ECO:0000256" key="4">
    <source>
        <dbReference type="ARBA" id="ARBA00022475"/>
    </source>
</evidence>
<evidence type="ECO:0000256" key="5">
    <source>
        <dbReference type="ARBA" id="ARBA00022692"/>
    </source>
</evidence>
<keyword evidence="3" id="KW-0813">Transport</keyword>
<feature type="transmembrane region" description="Helical" evidence="8">
    <location>
        <begin position="241"/>
        <end position="261"/>
    </location>
</feature>